<dbReference type="GO" id="GO:0052874">
    <property type="term" value="F:FMN reductase (NADH) activity"/>
    <property type="evidence" value="ECO:0007669"/>
    <property type="project" value="UniProtKB-EC"/>
</dbReference>
<dbReference type="OrthoDB" id="9792858at2"/>
<proteinExistence type="predicted"/>
<dbReference type="PANTHER" id="PTHR30466">
    <property type="entry name" value="FLAVIN REDUCTASE"/>
    <property type="match status" value="1"/>
</dbReference>
<dbReference type="STRING" id="1116472.MGMO_152c00100"/>
<sequence>MAVDSGDFKKALQLWASGVAVVTSQSEKYGVRGMTVTAFCSVSAEPPQILVCLNQSADTGENIEQNQCFAVNILSDRQQDVSNNFSGGRSQEERFANTPWHTGTTGVPILDDSLMSLECKITEKVRAGTHWILVGEVQEVTCRAGEPLLYFRSHYRGLADKLEYTSATSD</sequence>
<accession>V5BPU4</accession>
<dbReference type="PANTHER" id="PTHR30466:SF1">
    <property type="entry name" value="FMN REDUCTASE (NADH) RUTF"/>
    <property type="match status" value="1"/>
</dbReference>
<protein>
    <submittedName>
        <fullName evidence="3">FMN reductase (NADH) RutF</fullName>
        <ecNumber evidence="3">1.5.1.42</ecNumber>
    </submittedName>
</protein>
<gene>
    <name evidence="3" type="primary">rutF</name>
    <name evidence="3" type="ORF">MGMO_152c00100</name>
</gene>
<feature type="domain" description="Flavin reductase like" evidence="2">
    <location>
        <begin position="12"/>
        <end position="157"/>
    </location>
</feature>
<evidence type="ECO:0000259" key="2">
    <source>
        <dbReference type="SMART" id="SM00903"/>
    </source>
</evidence>
<evidence type="ECO:0000313" key="4">
    <source>
        <dbReference type="Proteomes" id="UP000017842"/>
    </source>
</evidence>
<dbReference type="AlphaFoldDB" id="V5BPU4"/>
<keyword evidence="4" id="KW-1185">Reference proteome</keyword>
<dbReference type="InterPro" id="IPR050268">
    <property type="entry name" value="NADH-dep_flavin_reductase"/>
</dbReference>
<dbReference type="SUPFAM" id="SSF50475">
    <property type="entry name" value="FMN-binding split barrel"/>
    <property type="match status" value="1"/>
</dbReference>
<dbReference type="Gene3D" id="2.30.110.10">
    <property type="entry name" value="Electron Transport, Fmn-binding Protein, Chain A"/>
    <property type="match status" value="1"/>
</dbReference>
<dbReference type="EMBL" id="AYLO01000139">
    <property type="protein sequence ID" value="ESS68182.1"/>
    <property type="molecule type" value="Genomic_DNA"/>
</dbReference>
<dbReference type="eggNOG" id="COG1853">
    <property type="taxonomic scope" value="Bacteria"/>
</dbReference>
<dbReference type="GO" id="GO:0010181">
    <property type="term" value="F:FMN binding"/>
    <property type="evidence" value="ECO:0007669"/>
    <property type="project" value="InterPro"/>
</dbReference>
<name>V5BPU4_9GAMM</name>
<dbReference type="SMART" id="SM00903">
    <property type="entry name" value="Flavin_Reduct"/>
    <property type="match status" value="1"/>
</dbReference>
<dbReference type="InterPro" id="IPR012349">
    <property type="entry name" value="Split_barrel_FMN-bd"/>
</dbReference>
<dbReference type="RefSeq" id="WP_023496261.1">
    <property type="nucleotide sequence ID" value="NZ_AYLO01000139.1"/>
</dbReference>
<reference evidence="3 4" key="1">
    <citation type="journal article" date="2013" name="Genome Announc.">
        <title>Draft Genome Sequence of the Methanotrophic Gammaproteobacterium Methyloglobulus morosus DSM 22980 Strain KoM1.</title>
        <authorList>
            <person name="Poehlein A."/>
            <person name="Deutzmann J.S."/>
            <person name="Daniel R."/>
            <person name="Simeonova D.D."/>
        </authorList>
    </citation>
    <scope>NUCLEOTIDE SEQUENCE [LARGE SCALE GENOMIC DNA]</scope>
    <source>
        <strain evidence="3 4">KoM1</strain>
    </source>
</reference>
<evidence type="ECO:0000313" key="3">
    <source>
        <dbReference type="EMBL" id="ESS68182.1"/>
    </source>
</evidence>
<comment type="caution">
    <text evidence="3">The sequence shown here is derived from an EMBL/GenBank/DDBJ whole genome shotgun (WGS) entry which is preliminary data.</text>
</comment>
<dbReference type="InterPro" id="IPR002563">
    <property type="entry name" value="Flavin_Rdtase-like_dom"/>
</dbReference>
<dbReference type="Proteomes" id="UP000017842">
    <property type="component" value="Unassembled WGS sequence"/>
</dbReference>
<keyword evidence="1 3" id="KW-0560">Oxidoreductase</keyword>
<evidence type="ECO:0000256" key="1">
    <source>
        <dbReference type="ARBA" id="ARBA00023002"/>
    </source>
</evidence>
<dbReference type="GO" id="GO:0042602">
    <property type="term" value="F:riboflavin reductase (NADPH) activity"/>
    <property type="evidence" value="ECO:0007669"/>
    <property type="project" value="TreeGrafter"/>
</dbReference>
<organism evidence="3 4">
    <name type="scientific">Methyloglobulus morosus KoM1</name>
    <dbReference type="NCBI Taxonomy" id="1116472"/>
    <lineage>
        <taxon>Bacteria</taxon>
        <taxon>Pseudomonadati</taxon>
        <taxon>Pseudomonadota</taxon>
        <taxon>Gammaproteobacteria</taxon>
        <taxon>Methylococcales</taxon>
        <taxon>Methylococcaceae</taxon>
        <taxon>Methyloglobulus</taxon>
    </lineage>
</organism>
<dbReference type="EC" id="1.5.1.42" evidence="3"/>
<dbReference type="Pfam" id="PF01613">
    <property type="entry name" value="Flavin_Reduct"/>
    <property type="match status" value="1"/>
</dbReference>